<protein>
    <submittedName>
        <fullName evidence="1">Uncharacterized protein</fullName>
    </submittedName>
</protein>
<dbReference type="VEuPathDB" id="FungiDB:MYCFIDRAFT_175867"/>
<dbReference type="GeneID" id="19333455"/>
<dbReference type="RefSeq" id="XP_007927717.1">
    <property type="nucleotide sequence ID" value="XM_007929526.1"/>
</dbReference>
<keyword evidence="2" id="KW-1185">Reference proteome</keyword>
<dbReference type="AlphaFoldDB" id="M2ZTJ5"/>
<evidence type="ECO:0000313" key="1">
    <source>
        <dbReference type="EMBL" id="EME82324.1"/>
    </source>
</evidence>
<dbReference type="Proteomes" id="UP000016932">
    <property type="component" value="Unassembled WGS sequence"/>
</dbReference>
<gene>
    <name evidence="1" type="ORF">MYCFIDRAFT_175867</name>
</gene>
<dbReference type="HOGENOM" id="CLU_1138435_0_0_1"/>
<dbReference type="EMBL" id="KB446559">
    <property type="protein sequence ID" value="EME82324.1"/>
    <property type="molecule type" value="Genomic_DNA"/>
</dbReference>
<sequence length="244" mass="27678">MPIYPYSIDSSCIGPETGSNFETATVGLRRYSKVCFKVFLYEDPVCFSAVSCNHLAQFQQLPQIWRYGNLLIVLVVLMPLVDEVKNLLVLARLPPLPNKSFRMSHLIGIYLLLHNPIPMNPITQNPRIISTNQDPAPSENIFLSLQFMQMQRSIERNEQALTWSNTGCRMPDDVENVLFDRVSTLSTALNIFNMNEQESGLMCGAWVGEKAEEEGRFEAPIHDCVESRSECENFVIAQDSKKVN</sequence>
<evidence type="ECO:0000313" key="2">
    <source>
        <dbReference type="Proteomes" id="UP000016932"/>
    </source>
</evidence>
<name>M2ZTJ5_PSEFD</name>
<proteinExistence type="predicted"/>
<accession>M2ZTJ5</accession>
<reference evidence="1 2" key="1">
    <citation type="journal article" date="2012" name="PLoS Pathog.">
        <title>Diverse lifestyles and strategies of plant pathogenesis encoded in the genomes of eighteen Dothideomycetes fungi.</title>
        <authorList>
            <person name="Ohm R.A."/>
            <person name="Feau N."/>
            <person name="Henrissat B."/>
            <person name="Schoch C.L."/>
            <person name="Horwitz B.A."/>
            <person name="Barry K.W."/>
            <person name="Condon B.J."/>
            <person name="Copeland A.C."/>
            <person name="Dhillon B."/>
            <person name="Glaser F."/>
            <person name="Hesse C.N."/>
            <person name="Kosti I."/>
            <person name="LaButti K."/>
            <person name="Lindquist E.A."/>
            <person name="Lucas S."/>
            <person name="Salamov A.A."/>
            <person name="Bradshaw R.E."/>
            <person name="Ciuffetti L."/>
            <person name="Hamelin R.C."/>
            <person name="Kema G.H.J."/>
            <person name="Lawrence C."/>
            <person name="Scott J.A."/>
            <person name="Spatafora J.W."/>
            <person name="Turgeon B.G."/>
            <person name="de Wit P.J.G.M."/>
            <person name="Zhong S."/>
            <person name="Goodwin S.B."/>
            <person name="Grigoriev I.V."/>
        </authorList>
    </citation>
    <scope>NUCLEOTIDE SEQUENCE [LARGE SCALE GENOMIC DNA]</scope>
    <source>
        <strain evidence="1 2">CIRAD86</strain>
    </source>
</reference>
<dbReference type="KEGG" id="pfj:MYCFIDRAFT_175867"/>
<organism evidence="1 2">
    <name type="scientific">Pseudocercospora fijiensis (strain CIRAD86)</name>
    <name type="common">Black leaf streak disease fungus</name>
    <name type="synonym">Mycosphaerella fijiensis</name>
    <dbReference type="NCBI Taxonomy" id="383855"/>
    <lineage>
        <taxon>Eukaryota</taxon>
        <taxon>Fungi</taxon>
        <taxon>Dikarya</taxon>
        <taxon>Ascomycota</taxon>
        <taxon>Pezizomycotina</taxon>
        <taxon>Dothideomycetes</taxon>
        <taxon>Dothideomycetidae</taxon>
        <taxon>Mycosphaerellales</taxon>
        <taxon>Mycosphaerellaceae</taxon>
        <taxon>Pseudocercospora</taxon>
    </lineage>
</organism>